<gene>
    <name evidence="7" type="ORF">EP47_04590</name>
</gene>
<name>A0A0A2SQ22_9GAMM</name>
<evidence type="ECO:0000256" key="4">
    <source>
        <dbReference type="ARBA" id="ARBA00022801"/>
    </source>
</evidence>
<dbReference type="NCBIfam" id="NF006848">
    <property type="entry name" value="PRK09358.1-3"/>
    <property type="match status" value="1"/>
</dbReference>
<dbReference type="PANTHER" id="PTHR43114:SF6">
    <property type="entry name" value="ADENINE DEAMINASE"/>
    <property type="match status" value="1"/>
</dbReference>
<dbReference type="PANTHER" id="PTHR43114">
    <property type="entry name" value="ADENINE DEAMINASE"/>
    <property type="match status" value="1"/>
</dbReference>
<dbReference type="Proteomes" id="UP000054422">
    <property type="component" value="Unassembled WGS sequence"/>
</dbReference>
<dbReference type="Gene3D" id="3.20.20.140">
    <property type="entry name" value="Metal-dependent hydrolases"/>
    <property type="match status" value="1"/>
</dbReference>
<evidence type="ECO:0000256" key="3">
    <source>
        <dbReference type="ARBA" id="ARBA00022723"/>
    </source>
</evidence>
<evidence type="ECO:0000259" key="6">
    <source>
        <dbReference type="Pfam" id="PF00962"/>
    </source>
</evidence>
<dbReference type="InterPro" id="IPR032466">
    <property type="entry name" value="Metal_Hydrolase"/>
</dbReference>
<dbReference type="PROSITE" id="PS00485">
    <property type="entry name" value="A_DEAMINASE"/>
    <property type="match status" value="1"/>
</dbReference>
<dbReference type="GO" id="GO:0006146">
    <property type="term" value="P:adenine catabolic process"/>
    <property type="evidence" value="ECO:0007669"/>
    <property type="project" value="TreeGrafter"/>
</dbReference>
<protein>
    <submittedName>
        <fullName evidence="7">Adenosine deaminase</fullName>
    </submittedName>
</protein>
<keyword evidence="8" id="KW-1185">Reference proteome</keyword>
<dbReference type="EMBL" id="JNCF01000022">
    <property type="protein sequence ID" value="KGP63240.1"/>
    <property type="molecule type" value="Genomic_DNA"/>
</dbReference>
<dbReference type="NCBIfam" id="TIGR01430">
    <property type="entry name" value="aden_deam"/>
    <property type="match status" value="1"/>
</dbReference>
<evidence type="ECO:0000313" key="8">
    <source>
        <dbReference type="Proteomes" id="UP000054422"/>
    </source>
</evidence>
<sequence>MNLKKAELHVHLEGTISPNLAKKLAKRNNLTLPNGLIAPDEKSYLSKDFLDFLNVYDTLASVIKNPQDYYDITFDYLKSNAQENAIYIEMMYSPDHAEKSSGIPSKEHLVAIQQAIDDAKNKFDIVGRIIITAVRHFGVEACERVAKQAGIDKLPCVTGFGLGGDEAKFPPKLFTKAYQIAAASGFECTVHAGEFDSARGMEEAMKHLPIKRIGHGVKVIYSPDVMNMVKDRDIALEVCPTSNIFLGLFKDMNSHPFHKLYEAGIKISINSDDPPFMNTTLAQEYKKVQKSYRYSDDTMNNITRMAIESAFIDEKTRKELLAKLN</sequence>
<keyword evidence="4" id="KW-0378">Hydrolase</keyword>
<keyword evidence="3" id="KW-0479">Metal-binding</keyword>
<dbReference type="OrthoDB" id="105475at2"/>
<reference evidence="7 8" key="1">
    <citation type="submission" date="2014-05" db="EMBL/GenBank/DDBJ databases">
        <authorList>
            <person name="Rizzardi K."/>
            <person name="Winiecka-Krusnell J."/>
            <person name="Ramliden M."/>
            <person name="Alm E."/>
            <person name="Andersson S."/>
            <person name="Byfors S."/>
        </authorList>
    </citation>
    <scope>NUCLEOTIDE SEQUENCE [LARGE SCALE GENOMIC DNA]</scope>
    <source>
        <strain evidence="7 8">LEGN</strain>
    </source>
</reference>
<dbReference type="SUPFAM" id="SSF51556">
    <property type="entry name" value="Metallo-dependent hydrolases"/>
    <property type="match status" value="1"/>
</dbReference>
<comment type="cofactor">
    <cofactor evidence="1">
        <name>Zn(2+)</name>
        <dbReference type="ChEBI" id="CHEBI:29105"/>
    </cofactor>
</comment>
<dbReference type="STRING" id="1498499.EP47_04590"/>
<dbReference type="InterPro" id="IPR001365">
    <property type="entry name" value="A_deaminase_dom"/>
</dbReference>
<dbReference type="Pfam" id="PF00962">
    <property type="entry name" value="A_deaminase"/>
    <property type="match status" value="1"/>
</dbReference>
<dbReference type="InterPro" id="IPR006650">
    <property type="entry name" value="A/AMP_deam_AS"/>
</dbReference>
<comment type="similarity">
    <text evidence="2">Belongs to the metallo-dependent hydrolases superfamily. Adenosine and AMP deaminases family.</text>
</comment>
<evidence type="ECO:0000313" key="7">
    <source>
        <dbReference type="EMBL" id="KGP63240.1"/>
    </source>
</evidence>
<evidence type="ECO:0000256" key="1">
    <source>
        <dbReference type="ARBA" id="ARBA00001947"/>
    </source>
</evidence>
<accession>A0A0A2SQ22</accession>
<dbReference type="GO" id="GO:0043103">
    <property type="term" value="P:hypoxanthine salvage"/>
    <property type="evidence" value="ECO:0007669"/>
    <property type="project" value="TreeGrafter"/>
</dbReference>
<keyword evidence="5" id="KW-0862">Zinc</keyword>
<feature type="domain" description="Adenosine deaminase" evidence="6">
    <location>
        <begin position="5"/>
        <end position="324"/>
    </location>
</feature>
<proteinExistence type="inferred from homology"/>
<evidence type="ECO:0000256" key="5">
    <source>
        <dbReference type="ARBA" id="ARBA00022833"/>
    </source>
</evidence>
<dbReference type="InterPro" id="IPR006330">
    <property type="entry name" value="Ado/ade_deaminase"/>
</dbReference>
<organism evidence="7 8">
    <name type="scientific">Legionella norrlandica</name>
    <dbReference type="NCBI Taxonomy" id="1498499"/>
    <lineage>
        <taxon>Bacteria</taxon>
        <taxon>Pseudomonadati</taxon>
        <taxon>Pseudomonadota</taxon>
        <taxon>Gammaproteobacteria</taxon>
        <taxon>Legionellales</taxon>
        <taxon>Legionellaceae</taxon>
        <taxon>Legionella</taxon>
    </lineage>
</organism>
<dbReference type="GO" id="GO:0005829">
    <property type="term" value="C:cytosol"/>
    <property type="evidence" value="ECO:0007669"/>
    <property type="project" value="TreeGrafter"/>
</dbReference>
<dbReference type="GO" id="GO:0009168">
    <property type="term" value="P:purine ribonucleoside monophosphate biosynthetic process"/>
    <property type="evidence" value="ECO:0007669"/>
    <property type="project" value="InterPro"/>
</dbReference>
<dbReference type="AlphaFoldDB" id="A0A0A2SQ22"/>
<evidence type="ECO:0000256" key="2">
    <source>
        <dbReference type="ARBA" id="ARBA00006676"/>
    </source>
</evidence>
<comment type="caution">
    <text evidence="7">The sequence shown here is derived from an EMBL/GenBank/DDBJ whole genome shotgun (WGS) entry which is preliminary data.</text>
</comment>
<dbReference type="GO" id="GO:0000034">
    <property type="term" value="F:adenine deaminase activity"/>
    <property type="evidence" value="ECO:0007669"/>
    <property type="project" value="TreeGrafter"/>
</dbReference>
<dbReference type="GO" id="GO:0046872">
    <property type="term" value="F:metal ion binding"/>
    <property type="evidence" value="ECO:0007669"/>
    <property type="project" value="UniProtKB-KW"/>
</dbReference>
<dbReference type="RefSeq" id="WP_035889464.1">
    <property type="nucleotide sequence ID" value="NZ_JNCF01000022.1"/>
</dbReference>